<name>A0AAD9REU6_9HYME</name>
<proteinExistence type="predicted"/>
<protein>
    <recommendedName>
        <fullName evidence="3">Nucleic-acid-binding protein from mobile element jockey</fullName>
    </recommendedName>
</protein>
<evidence type="ECO:0000313" key="2">
    <source>
        <dbReference type="Proteomes" id="UP001258017"/>
    </source>
</evidence>
<dbReference type="Proteomes" id="UP001258017">
    <property type="component" value="Unassembled WGS sequence"/>
</dbReference>
<dbReference type="EMBL" id="JAIFRP010000301">
    <property type="protein sequence ID" value="KAK2578430.1"/>
    <property type="molecule type" value="Genomic_DNA"/>
</dbReference>
<evidence type="ECO:0000313" key="1">
    <source>
        <dbReference type="EMBL" id="KAK2578430.1"/>
    </source>
</evidence>
<keyword evidence="2" id="KW-1185">Reference proteome</keyword>
<evidence type="ECO:0008006" key="3">
    <source>
        <dbReference type="Google" id="ProtNLM"/>
    </source>
</evidence>
<reference evidence="1" key="1">
    <citation type="submission" date="2021-08" db="EMBL/GenBank/DDBJ databases">
        <authorList>
            <person name="Misof B."/>
            <person name="Oliver O."/>
            <person name="Podsiadlowski L."/>
            <person name="Donath A."/>
            <person name="Peters R."/>
            <person name="Mayer C."/>
            <person name="Rust J."/>
            <person name="Gunkel S."/>
            <person name="Lesny P."/>
            <person name="Martin S."/>
            <person name="Oeyen J.P."/>
            <person name="Petersen M."/>
            <person name="Panagiotis P."/>
            <person name="Wilbrandt J."/>
            <person name="Tanja T."/>
        </authorList>
    </citation>
    <scope>NUCLEOTIDE SEQUENCE</scope>
    <source>
        <strain evidence="1">GBR_01_08_01A</strain>
        <tissue evidence="1">Thorax + abdomen</tissue>
    </source>
</reference>
<accession>A0AAD9REU6</accession>
<comment type="caution">
    <text evidence="1">The sequence shown here is derived from an EMBL/GenBank/DDBJ whole genome shotgun (WGS) entry which is preliminary data.</text>
</comment>
<sequence>MEGKLKRKKEASVMEVEGENEVLSENKRIATENDKGNNEKTFYKKKINLYPKSHVGSAVVEVFLNKQFIKKSKNSNMITISKQIVRICKEAISLKPRGHSRAEVTFKNGNDANDFVEKTGKNELPILTSYIPYSYTERKGIIKGLDLEHDINDIMKHSSAPCKILNVRRLNKKIIDKENNSVAWVPSDVVQITFEGNTLPEFIKVYGLYNIKVEVYIEPLKTCFNCCGYGHTKKICKKEAICWTCGGTKHGEDVICPKVTNPTCFKCQGEHRALSKLCDVYKFNLEVKEYMAYNAVSIYTALEICREKYNFKKNNININKKMSDSPGLTKENFPQFRQTSQTKNFELRKIGGIKVPDGSRTNDWNQSVTKTYSRIPKVGVKVKETKEIKENLMKEEVRKICISNRELDVPKDKRGLALGSNILIENNKENMEYLHRQIECGRISKGAQDLEKALRSSTSMINIDKRNYKIGSRNSQENNQGTMEDLLKFDIENKENYYQANA</sequence>
<gene>
    <name evidence="1" type="ORF">KPH14_012783</name>
</gene>
<organism evidence="1 2">
    <name type="scientific">Odynerus spinipes</name>
    <dbReference type="NCBI Taxonomy" id="1348599"/>
    <lineage>
        <taxon>Eukaryota</taxon>
        <taxon>Metazoa</taxon>
        <taxon>Ecdysozoa</taxon>
        <taxon>Arthropoda</taxon>
        <taxon>Hexapoda</taxon>
        <taxon>Insecta</taxon>
        <taxon>Pterygota</taxon>
        <taxon>Neoptera</taxon>
        <taxon>Endopterygota</taxon>
        <taxon>Hymenoptera</taxon>
        <taxon>Apocrita</taxon>
        <taxon>Aculeata</taxon>
        <taxon>Vespoidea</taxon>
        <taxon>Vespidae</taxon>
        <taxon>Eumeninae</taxon>
        <taxon>Odynerus</taxon>
    </lineage>
</organism>
<dbReference type="AlphaFoldDB" id="A0AAD9REU6"/>
<reference evidence="1" key="2">
    <citation type="journal article" date="2023" name="Commun. Biol.">
        <title>Intrasexual cuticular hydrocarbon dimorphism in a wasp sheds light on hydrocarbon biosynthesis genes in Hymenoptera.</title>
        <authorList>
            <person name="Moris V.C."/>
            <person name="Podsiadlowski L."/>
            <person name="Martin S."/>
            <person name="Oeyen J.P."/>
            <person name="Donath A."/>
            <person name="Petersen M."/>
            <person name="Wilbrandt J."/>
            <person name="Misof B."/>
            <person name="Liedtke D."/>
            <person name="Thamm M."/>
            <person name="Scheiner R."/>
            <person name="Schmitt T."/>
            <person name="Niehuis O."/>
        </authorList>
    </citation>
    <scope>NUCLEOTIDE SEQUENCE</scope>
    <source>
        <strain evidence="1">GBR_01_08_01A</strain>
    </source>
</reference>